<dbReference type="Pfam" id="PF23207">
    <property type="entry name" value="PH_SPO71"/>
    <property type="match status" value="1"/>
</dbReference>
<dbReference type="EMBL" id="KN882065">
    <property type="protein sequence ID" value="KIY44808.1"/>
    <property type="molecule type" value="Genomic_DNA"/>
</dbReference>
<sequence length="726" mass="82541">MSDAIPDAPPGEVLERSGSAIQNTSAAATIDSVPIVGNPEADSNSIIVEPFNRMLVRFCHTATESISAHFDEIENRMVRRMQYDDWREYLVVWRKGRLEIYEDYSLPFKEHLLGRKHLASVLPLREGKTHISVYSFVDMTFCITYHHEGGLQSRQRLHLNKEGTDVFIFKLKSRSRAQDWVWKLWLHLLLLGGRLPHLLEVRMPRLDARIKIDIPVDNALTTTMFSRNNIIGLCAQAVRRVGNDWEDIYVRQIAAGKHPELAWRVGTHIDWVWLDSDVDGSPRPWNLLCGLSFRQGLLHPKLEIRLSDHFPRYYHTPCGVRLYEPPAVEGYVDRIRPNIQTRHAVYLSTHHGHLFVLATSHAHPPTPPGLHPPDVQAEVRRGADQVQAALSTLDLRAIVAVRRAEHFVPTTTTSARSHLRKRRSFELLLESGLVMRFEAHSCIVALEWIERLRALIIYWKKRHTVDAREEMDLAQARRPRITPRMRAQQAAPSLETSPDLSTSLPALGSIYNWCVIEGCRAVTRGGRLFMRNGIHGRYKAVEMFVAAGEIVLFRTRPSKSVNVAMKRKVPLFDAYVCSGYFAALALPQGQLSQIDTSLPRRYQDGLEVDDPEDDLLFMVWYRNDKQAGHNSALSAQGHGAEKNTPSSDQSAKPRHSGPGTAANSHKNAVPSLSAKHQLVVFRARSKLERDSWCWVLNCEIEKLIRCNKEREAQIRESGGLKTSKLQ</sequence>
<evidence type="ECO:0000259" key="3">
    <source>
        <dbReference type="Pfam" id="PF23207"/>
    </source>
</evidence>
<dbReference type="PANTHER" id="PTHR28076">
    <property type="entry name" value="SPORULATION-SPECIFIC PROTEIN 71"/>
    <property type="match status" value="1"/>
</dbReference>
<protein>
    <submittedName>
        <fullName evidence="4">Uncharacterized protein</fullName>
    </submittedName>
</protein>
<evidence type="ECO:0000256" key="1">
    <source>
        <dbReference type="SAM" id="MobiDB-lite"/>
    </source>
</evidence>
<reference evidence="4 5" key="1">
    <citation type="journal article" date="2015" name="Fungal Genet. Biol.">
        <title>Evolution of novel wood decay mechanisms in Agaricales revealed by the genome sequences of Fistulina hepatica and Cylindrobasidium torrendii.</title>
        <authorList>
            <person name="Floudas D."/>
            <person name="Held B.W."/>
            <person name="Riley R."/>
            <person name="Nagy L.G."/>
            <person name="Koehler G."/>
            <person name="Ransdell A.S."/>
            <person name="Younus H."/>
            <person name="Chow J."/>
            <person name="Chiniquy J."/>
            <person name="Lipzen A."/>
            <person name="Tritt A."/>
            <person name="Sun H."/>
            <person name="Haridas S."/>
            <person name="LaButti K."/>
            <person name="Ohm R.A."/>
            <person name="Kues U."/>
            <person name="Blanchette R.A."/>
            <person name="Grigoriev I.V."/>
            <person name="Minto R.E."/>
            <person name="Hibbett D.S."/>
        </authorList>
    </citation>
    <scope>NUCLEOTIDE SEQUENCE [LARGE SCALE GENOMIC DNA]</scope>
    <source>
        <strain evidence="4 5">ATCC 64428</strain>
    </source>
</reference>
<proteinExistence type="predicted"/>
<dbReference type="PANTHER" id="PTHR28076:SF1">
    <property type="entry name" value="PROSPORE MEMBRANE ADAPTER PROTEIN SPO71"/>
    <property type="match status" value="1"/>
</dbReference>
<accession>A0A0D7A1Y6</accession>
<dbReference type="OrthoDB" id="5579281at2759"/>
<feature type="compositionally biased region" description="Polar residues" evidence="1">
    <location>
        <begin position="490"/>
        <end position="499"/>
    </location>
</feature>
<dbReference type="GO" id="GO:1902657">
    <property type="term" value="P:protein localization to prospore membrane"/>
    <property type="evidence" value="ECO:0007669"/>
    <property type="project" value="InterPro"/>
</dbReference>
<organism evidence="4 5">
    <name type="scientific">Fistulina hepatica ATCC 64428</name>
    <dbReference type="NCBI Taxonomy" id="1128425"/>
    <lineage>
        <taxon>Eukaryota</taxon>
        <taxon>Fungi</taxon>
        <taxon>Dikarya</taxon>
        <taxon>Basidiomycota</taxon>
        <taxon>Agaricomycotina</taxon>
        <taxon>Agaricomycetes</taxon>
        <taxon>Agaricomycetidae</taxon>
        <taxon>Agaricales</taxon>
        <taxon>Fistulinaceae</taxon>
        <taxon>Fistulina</taxon>
    </lineage>
</organism>
<dbReference type="Proteomes" id="UP000054144">
    <property type="component" value="Unassembled WGS sequence"/>
</dbReference>
<name>A0A0D7A1Y6_9AGAR</name>
<evidence type="ECO:0000313" key="5">
    <source>
        <dbReference type="Proteomes" id="UP000054144"/>
    </source>
</evidence>
<feature type="region of interest" description="Disordered" evidence="1">
    <location>
        <begin position="630"/>
        <end position="668"/>
    </location>
</feature>
<dbReference type="InterPro" id="IPR040345">
    <property type="entry name" value="Mug56/Spo71"/>
</dbReference>
<feature type="region of interest" description="Disordered" evidence="1">
    <location>
        <begin position="477"/>
        <end position="499"/>
    </location>
</feature>
<evidence type="ECO:0000313" key="4">
    <source>
        <dbReference type="EMBL" id="KIY44808.1"/>
    </source>
</evidence>
<dbReference type="InterPro" id="IPR057379">
    <property type="entry name" value="PH_SPO71"/>
</dbReference>
<evidence type="ECO:0000259" key="2">
    <source>
        <dbReference type="Pfam" id="PF15404"/>
    </source>
</evidence>
<dbReference type="AlphaFoldDB" id="A0A0D7A1Y6"/>
<feature type="domain" description="Mug56/Spo71 PH" evidence="2">
    <location>
        <begin position="526"/>
        <end position="700"/>
    </location>
</feature>
<dbReference type="Pfam" id="PF15404">
    <property type="entry name" value="PH_4"/>
    <property type="match status" value="1"/>
</dbReference>
<dbReference type="InterPro" id="IPR039486">
    <property type="entry name" value="Mug56/Spo71_PH"/>
</dbReference>
<keyword evidence="5" id="KW-1185">Reference proteome</keyword>
<gene>
    <name evidence="4" type="ORF">FISHEDRAFT_50785</name>
</gene>
<feature type="domain" description="Prospore membrane adapter protein SPO71 PH" evidence="3">
    <location>
        <begin position="52"/>
        <end position="188"/>
    </location>
</feature>